<keyword evidence="1" id="KW-0472">Membrane</keyword>
<protein>
    <submittedName>
        <fullName evidence="2">Uncharacterized protein</fullName>
    </submittedName>
</protein>
<feature type="transmembrane region" description="Helical" evidence="1">
    <location>
        <begin position="27"/>
        <end position="50"/>
    </location>
</feature>
<dbReference type="STRING" id="108003.B1C78_12400"/>
<dbReference type="Proteomes" id="UP000189462">
    <property type="component" value="Unassembled WGS sequence"/>
</dbReference>
<keyword evidence="1" id="KW-1133">Transmembrane helix</keyword>
<evidence type="ECO:0000256" key="1">
    <source>
        <dbReference type="SAM" id="Phobius"/>
    </source>
</evidence>
<accession>A0A1V3NDF5</accession>
<dbReference type="EMBL" id="MVBK01000077">
    <property type="protein sequence ID" value="OOG23137.1"/>
    <property type="molecule type" value="Genomic_DNA"/>
</dbReference>
<feature type="transmembrane region" description="Helical" evidence="1">
    <location>
        <begin position="71"/>
        <end position="88"/>
    </location>
</feature>
<dbReference type="OrthoDB" id="5405464at2"/>
<gene>
    <name evidence="2" type="ORF">B1C78_12400</name>
</gene>
<sequence>MQASETADNPAPEIRTSDRLRGKGVAMAVYLLYLGGIMMVFTAPLGVLIAHLMRPRVGSWTHSHLHFQIRTFWFGLPALLAGGGLLVWQPVSGYLIITAWLAWAVGRCGVGIHRLMDNRPIEDPKSLWFGGTRVTLSD</sequence>
<keyword evidence="3" id="KW-1185">Reference proteome</keyword>
<evidence type="ECO:0000313" key="3">
    <source>
        <dbReference type="Proteomes" id="UP000189462"/>
    </source>
</evidence>
<keyword evidence="1" id="KW-0812">Transmembrane</keyword>
<dbReference type="RefSeq" id="WP_077279473.1">
    <property type="nucleotide sequence ID" value="NZ_MVBK01000077.1"/>
</dbReference>
<dbReference type="AlphaFoldDB" id="A0A1V3NDF5"/>
<proteinExistence type="predicted"/>
<comment type="caution">
    <text evidence="2">The sequence shown here is derived from an EMBL/GenBank/DDBJ whole genome shotgun (WGS) entry which is preliminary data.</text>
</comment>
<reference evidence="2 3" key="1">
    <citation type="submission" date="2017-02" db="EMBL/GenBank/DDBJ databases">
        <title>Genomic diversity within the haloalkaliphilic genus Thioalkalivibrio.</title>
        <authorList>
            <person name="Ahn A.-C."/>
            <person name="Meier-Kolthoff J."/>
            <person name="Overmars L."/>
            <person name="Richter M."/>
            <person name="Woyke T."/>
            <person name="Sorokin D.Y."/>
            <person name="Muyzer G."/>
        </authorList>
    </citation>
    <scope>NUCLEOTIDE SEQUENCE [LARGE SCALE GENOMIC DNA]</scope>
    <source>
        <strain evidence="2 3">ALJD</strain>
    </source>
</reference>
<organism evidence="2 3">
    <name type="scientific">Thioalkalivibrio denitrificans</name>
    <dbReference type="NCBI Taxonomy" id="108003"/>
    <lineage>
        <taxon>Bacteria</taxon>
        <taxon>Pseudomonadati</taxon>
        <taxon>Pseudomonadota</taxon>
        <taxon>Gammaproteobacteria</taxon>
        <taxon>Chromatiales</taxon>
        <taxon>Ectothiorhodospiraceae</taxon>
        <taxon>Thioalkalivibrio</taxon>
    </lineage>
</organism>
<evidence type="ECO:0000313" key="2">
    <source>
        <dbReference type="EMBL" id="OOG23137.1"/>
    </source>
</evidence>
<name>A0A1V3NDF5_9GAMM</name>